<feature type="chain" id="PRO_5047306315" description="PKD domain-containing protein" evidence="1">
    <location>
        <begin position="25"/>
        <end position="541"/>
    </location>
</feature>
<dbReference type="Gene3D" id="2.60.120.430">
    <property type="entry name" value="Galactose-binding lectin"/>
    <property type="match status" value="1"/>
</dbReference>
<gene>
    <name evidence="2" type="ORF">ACFX5D_12720</name>
</gene>
<proteinExistence type="predicted"/>
<protein>
    <recommendedName>
        <fullName evidence="4">PKD domain-containing protein</fullName>
    </recommendedName>
</protein>
<evidence type="ECO:0000256" key="1">
    <source>
        <dbReference type="SAM" id="SignalP"/>
    </source>
</evidence>
<dbReference type="SUPFAM" id="SSF49785">
    <property type="entry name" value="Galactose-binding domain-like"/>
    <property type="match status" value="1"/>
</dbReference>
<comment type="caution">
    <text evidence="2">The sequence shown here is derived from an EMBL/GenBank/DDBJ whole genome shotgun (WGS) entry which is preliminary data.</text>
</comment>
<organism evidence="2 3">
    <name type="scientific">Flavobacterium fructosi</name>
    <dbReference type="NCBI Taxonomy" id="3230416"/>
    <lineage>
        <taxon>Bacteria</taxon>
        <taxon>Pseudomonadati</taxon>
        <taxon>Bacteroidota</taxon>
        <taxon>Flavobacteriia</taxon>
        <taxon>Flavobacteriales</taxon>
        <taxon>Flavobacteriaceae</taxon>
        <taxon>Flavobacterium</taxon>
    </lineage>
</organism>
<keyword evidence="3" id="KW-1185">Reference proteome</keyword>
<keyword evidence="1" id="KW-0732">Signal</keyword>
<dbReference type="InterPro" id="IPR008979">
    <property type="entry name" value="Galactose-bd-like_sf"/>
</dbReference>
<evidence type="ECO:0000313" key="2">
    <source>
        <dbReference type="EMBL" id="MFE3848828.1"/>
    </source>
</evidence>
<dbReference type="PROSITE" id="PS51257">
    <property type="entry name" value="PROKAR_LIPOPROTEIN"/>
    <property type="match status" value="1"/>
</dbReference>
<evidence type="ECO:0008006" key="4">
    <source>
        <dbReference type="Google" id="ProtNLM"/>
    </source>
</evidence>
<evidence type="ECO:0000313" key="3">
    <source>
        <dbReference type="Proteomes" id="UP001600039"/>
    </source>
</evidence>
<name>A0ABW6HQ96_9FLAO</name>
<dbReference type="RefSeq" id="WP_379858557.1">
    <property type="nucleotide sequence ID" value="NZ_JBHZQA010000008.1"/>
</dbReference>
<feature type="signal peptide" evidence="1">
    <location>
        <begin position="1"/>
        <end position="24"/>
    </location>
</feature>
<dbReference type="Proteomes" id="UP001600039">
    <property type="component" value="Unassembled WGS sequence"/>
</dbReference>
<dbReference type="EMBL" id="JBHZQA010000008">
    <property type="protein sequence ID" value="MFE3848828.1"/>
    <property type="molecule type" value="Genomic_DNA"/>
</dbReference>
<accession>A0ABW6HQ96</accession>
<sequence>MKKLKLIISLFVLTFLLGCSNDSGDTNVDAVNAPTNISALTTVTQDNSGKVTFVPRGEGVTRYEIYFGDVTAAPAYVNPGETTTHKYAEGVYKVKIVGTTINGKRTEVVQEVVVSFRAPENLVALIENDLITSKKVNVKATADFALFYDVYFGEAGKIDPISVNNGESISYVYKEAGTYTIRIVFKSAAIKTTQYTVDFKVTAINKPTTSAPEPGNRIASDVISIYSAKYTNVAGTNYFPDWGQGSQGSSWAEADVNGDKMLQYIKLSYQGIQLADGVTINVSGMKYLHMDVWTADVTKIETSLISKSNGEKPVTKDLTSNQWTSIDIPISAFTSQGLTVADIIQLKFVGKPWAAGTVFIDNIYFYKDPTQSTVLPLDFESSLLTYPWIGFGDANYAGIPVAVVNNPKKMGINLSNKVVEITKTAGAQVWAGASLNLDSAIDFSKGTKVSINVWSLKVGSKIVLKIENSKSPKDGNGNPTVFVEVQALTAVANAWQTLTFDLTTYGAFSTSIPYDRVILFPDFGVNGTGETYYFDDIKQFN</sequence>
<reference evidence="2 3" key="1">
    <citation type="submission" date="2024-06" db="EMBL/GenBank/DDBJ databases">
        <title>Flavobacterium spp. isolated from glacier.</title>
        <authorList>
            <person name="Han D."/>
        </authorList>
    </citation>
    <scope>NUCLEOTIDE SEQUENCE [LARGE SCALE GENOMIC DNA]</scope>
    <source>
        <strain evidence="2 3">LB3P45</strain>
    </source>
</reference>